<sequence>MAKCDPISKELCQNKNEPWNCERKSSTNSALQKDHDVRRIANRLDWWIVPILFLSSIGAFVAYETSANILSMINSLSGEATPIVFTIELPGGRIKPKQ</sequence>
<reference evidence="3" key="1">
    <citation type="submission" date="2015-01" db="EMBL/GenBank/DDBJ databases">
        <authorList>
            <person name="Aksoy S."/>
            <person name="Warren W."/>
            <person name="Wilson R.K."/>
        </authorList>
    </citation>
    <scope>NUCLEOTIDE SEQUENCE [LARGE SCALE GENOMIC DNA]</scope>
    <source>
        <strain evidence="3">IAEA</strain>
    </source>
</reference>
<evidence type="ECO:0000313" key="3">
    <source>
        <dbReference type="Proteomes" id="UP000092460"/>
    </source>
</evidence>
<dbReference type="AlphaFoldDB" id="A0A1B0B680"/>
<organism evidence="2 3">
    <name type="scientific">Glossina palpalis gambiensis</name>
    <dbReference type="NCBI Taxonomy" id="67801"/>
    <lineage>
        <taxon>Eukaryota</taxon>
        <taxon>Metazoa</taxon>
        <taxon>Ecdysozoa</taxon>
        <taxon>Arthropoda</taxon>
        <taxon>Hexapoda</taxon>
        <taxon>Insecta</taxon>
        <taxon>Pterygota</taxon>
        <taxon>Neoptera</taxon>
        <taxon>Endopterygota</taxon>
        <taxon>Diptera</taxon>
        <taxon>Brachycera</taxon>
        <taxon>Muscomorpha</taxon>
        <taxon>Hippoboscoidea</taxon>
        <taxon>Glossinidae</taxon>
        <taxon>Glossina</taxon>
    </lineage>
</organism>
<name>A0A1B0B680_9MUSC</name>
<accession>A0A1B0B680</accession>
<reference evidence="2" key="2">
    <citation type="submission" date="2020-05" db="UniProtKB">
        <authorList>
            <consortium name="EnsemblMetazoa"/>
        </authorList>
    </citation>
    <scope>IDENTIFICATION</scope>
    <source>
        <strain evidence="2">IAEA</strain>
    </source>
</reference>
<keyword evidence="1" id="KW-0812">Transmembrane</keyword>
<dbReference type="EnsemblMetazoa" id="GPPI020233-RA">
    <property type="protein sequence ID" value="GPPI020233-PA"/>
    <property type="gene ID" value="GPPI020233"/>
</dbReference>
<proteinExistence type="predicted"/>
<evidence type="ECO:0000256" key="1">
    <source>
        <dbReference type="SAM" id="Phobius"/>
    </source>
</evidence>
<protein>
    <submittedName>
        <fullName evidence="2">Uncharacterized protein</fullName>
    </submittedName>
</protein>
<keyword evidence="1" id="KW-0472">Membrane</keyword>
<dbReference type="Proteomes" id="UP000092460">
    <property type="component" value="Unassembled WGS sequence"/>
</dbReference>
<feature type="transmembrane region" description="Helical" evidence="1">
    <location>
        <begin position="46"/>
        <end position="63"/>
    </location>
</feature>
<keyword evidence="1" id="KW-1133">Transmembrane helix</keyword>
<evidence type="ECO:0000313" key="2">
    <source>
        <dbReference type="EnsemblMetazoa" id="GPPI020233-PA"/>
    </source>
</evidence>
<dbReference type="VEuPathDB" id="VectorBase:GPPI020233"/>
<keyword evidence="3" id="KW-1185">Reference proteome</keyword>
<dbReference type="EMBL" id="JXJN01009007">
    <property type="status" value="NOT_ANNOTATED_CDS"/>
    <property type="molecule type" value="Genomic_DNA"/>
</dbReference>